<organism evidence="4 5">
    <name type="scientific">Syntrophaceticus schinkii</name>
    <dbReference type="NCBI Taxonomy" id="499207"/>
    <lineage>
        <taxon>Bacteria</taxon>
        <taxon>Bacillati</taxon>
        <taxon>Bacillota</taxon>
        <taxon>Clostridia</taxon>
        <taxon>Thermoanaerobacterales</taxon>
        <taxon>Thermoanaerobacterales Family III. Incertae Sedis</taxon>
        <taxon>Syntrophaceticus</taxon>
    </lineage>
</organism>
<sequence>MAKYYLPGIAGICSGKPDLELCLDKVPAVTAGAYLYLSPVVAAIVAFIFLNEIPGLYTIAGGIIILTGTFFASK</sequence>
<keyword evidence="2" id="KW-0472">Membrane</keyword>
<dbReference type="SUPFAM" id="SSF103481">
    <property type="entry name" value="Multidrug resistance efflux transporter EmrE"/>
    <property type="match status" value="1"/>
</dbReference>
<gene>
    <name evidence="4" type="ORF">SSCH_1330022</name>
</gene>
<keyword evidence="2" id="KW-0812">Transmembrane</keyword>
<evidence type="ECO:0000256" key="2">
    <source>
        <dbReference type="SAM" id="Phobius"/>
    </source>
</evidence>
<protein>
    <submittedName>
        <fullName evidence="4">Predicted Permeases of the drug/metabolite transporter (DMT) superfamily</fullName>
    </submittedName>
</protein>
<dbReference type="InterPro" id="IPR000620">
    <property type="entry name" value="EamA_dom"/>
</dbReference>
<evidence type="ECO:0000256" key="1">
    <source>
        <dbReference type="ARBA" id="ARBA00007362"/>
    </source>
</evidence>
<proteinExistence type="inferred from homology"/>
<feature type="transmembrane region" description="Helical" evidence="2">
    <location>
        <begin position="33"/>
        <end position="50"/>
    </location>
</feature>
<dbReference type="GO" id="GO:0016020">
    <property type="term" value="C:membrane"/>
    <property type="evidence" value="ECO:0007669"/>
    <property type="project" value="InterPro"/>
</dbReference>
<accession>A0A0B7MJS3</accession>
<dbReference type="EMBL" id="CDRZ01000039">
    <property type="protein sequence ID" value="CEO87902.1"/>
    <property type="molecule type" value="Genomic_DNA"/>
</dbReference>
<dbReference type="Pfam" id="PF00892">
    <property type="entry name" value="EamA"/>
    <property type="match status" value="1"/>
</dbReference>
<evidence type="ECO:0000259" key="3">
    <source>
        <dbReference type="Pfam" id="PF00892"/>
    </source>
</evidence>
<feature type="transmembrane region" description="Helical" evidence="2">
    <location>
        <begin position="56"/>
        <end position="73"/>
    </location>
</feature>
<reference evidence="5" key="1">
    <citation type="submission" date="2015-01" db="EMBL/GenBank/DDBJ databases">
        <authorList>
            <person name="Manzoor Shahid"/>
            <person name="Zubair Saima"/>
        </authorList>
    </citation>
    <scope>NUCLEOTIDE SEQUENCE [LARGE SCALE GENOMIC DNA]</scope>
    <source>
        <strain evidence="5">Sp3</strain>
    </source>
</reference>
<comment type="similarity">
    <text evidence="1">Belongs to the EamA transporter family.</text>
</comment>
<keyword evidence="5" id="KW-1185">Reference proteome</keyword>
<evidence type="ECO:0000313" key="5">
    <source>
        <dbReference type="Proteomes" id="UP000046155"/>
    </source>
</evidence>
<keyword evidence="2" id="KW-1133">Transmembrane helix</keyword>
<dbReference type="InterPro" id="IPR037185">
    <property type="entry name" value="EmrE-like"/>
</dbReference>
<feature type="domain" description="EamA" evidence="3">
    <location>
        <begin position="23"/>
        <end position="72"/>
    </location>
</feature>
<evidence type="ECO:0000313" key="4">
    <source>
        <dbReference type="EMBL" id="CEO87902.1"/>
    </source>
</evidence>
<name>A0A0B7MJS3_9FIRM</name>
<dbReference type="Proteomes" id="UP000046155">
    <property type="component" value="Unassembled WGS sequence"/>
</dbReference>
<dbReference type="AlphaFoldDB" id="A0A0B7MJS3"/>